<comment type="caution">
    <text evidence="7">The sequence shown here is derived from an EMBL/GenBank/DDBJ whole genome shotgun (WGS) entry which is preliminary data.</text>
</comment>
<comment type="subcellular location">
    <subcellularLocation>
        <location evidence="1">Membrane</location>
        <topology evidence="1">Multi-pass membrane protein</topology>
    </subcellularLocation>
</comment>
<name>A0A511XGY6_9PROT</name>
<dbReference type="GO" id="GO:0016020">
    <property type="term" value="C:membrane"/>
    <property type="evidence" value="ECO:0007669"/>
    <property type="project" value="UniProtKB-SubCell"/>
</dbReference>
<keyword evidence="8" id="KW-1185">Reference proteome</keyword>
<feature type="transmembrane region" description="Helical" evidence="6">
    <location>
        <begin position="44"/>
        <end position="65"/>
    </location>
</feature>
<evidence type="ECO:0000313" key="8">
    <source>
        <dbReference type="Proteomes" id="UP000321746"/>
    </source>
</evidence>
<dbReference type="RefSeq" id="WP_261765906.1">
    <property type="nucleotide sequence ID" value="NZ_BJYG01000003.1"/>
</dbReference>
<evidence type="ECO:0000256" key="4">
    <source>
        <dbReference type="ARBA" id="ARBA00022989"/>
    </source>
</evidence>
<evidence type="ECO:0000313" key="7">
    <source>
        <dbReference type="EMBL" id="GEN62171.1"/>
    </source>
</evidence>
<evidence type="ECO:0000256" key="2">
    <source>
        <dbReference type="ARBA" id="ARBA00009694"/>
    </source>
</evidence>
<feature type="transmembrane region" description="Helical" evidence="6">
    <location>
        <begin position="104"/>
        <end position="124"/>
    </location>
</feature>
<dbReference type="Pfam" id="PF04241">
    <property type="entry name" value="DUF423"/>
    <property type="match status" value="1"/>
</dbReference>
<dbReference type="Proteomes" id="UP000321746">
    <property type="component" value="Unassembled WGS sequence"/>
</dbReference>
<evidence type="ECO:0000256" key="6">
    <source>
        <dbReference type="SAM" id="Phobius"/>
    </source>
</evidence>
<evidence type="ECO:0000256" key="3">
    <source>
        <dbReference type="ARBA" id="ARBA00022692"/>
    </source>
</evidence>
<comment type="similarity">
    <text evidence="2">Belongs to the UPF0382 family.</text>
</comment>
<organism evidence="7 8">
    <name type="scientific">Acetobacter oeni</name>
    <dbReference type="NCBI Taxonomy" id="304077"/>
    <lineage>
        <taxon>Bacteria</taxon>
        <taxon>Pseudomonadati</taxon>
        <taxon>Pseudomonadota</taxon>
        <taxon>Alphaproteobacteria</taxon>
        <taxon>Acetobacterales</taxon>
        <taxon>Acetobacteraceae</taxon>
        <taxon>Acetobacter</taxon>
    </lineage>
</organism>
<feature type="transmembrane region" description="Helical" evidence="6">
    <location>
        <begin position="72"/>
        <end position="92"/>
    </location>
</feature>
<dbReference type="PANTHER" id="PTHR43461:SF1">
    <property type="entry name" value="TRANSMEMBRANE PROTEIN 256"/>
    <property type="match status" value="1"/>
</dbReference>
<dbReference type="AlphaFoldDB" id="A0A511XGY6"/>
<evidence type="ECO:0008006" key="9">
    <source>
        <dbReference type="Google" id="ProtNLM"/>
    </source>
</evidence>
<accession>A0A511XGY6</accession>
<evidence type="ECO:0000256" key="5">
    <source>
        <dbReference type="ARBA" id="ARBA00023136"/>
    </source>
</evidence>
<evidence type="ECO:0000256" key="1">
    <source>
        <dbReference type="ARBA" id="ARBA00004141"/>
    </source>
</evidence>
<reference evidence="7 8" key="1">
    <citation type="submission" date="2019-07" db="EMBL/GenBank/DDBJ databases">
        <title>Whole genome shotgun sequence of Acetobacter oeni NBRC 105207.</title>
        <authorList>
            <person name="Hosoyama A."/>
            <person name="Uohara A."/>
            <person name="Ohji S."/>
            <person name="Ichikawa N."/>
        </authorList>
    </citation>
    <scope>NUCLEOTIDE SEQUENCE [LARGE SCALE GENOMIC DNA]</scope>
    <source>
        <strain evidence="7 8">NBRC 105207</strain>
    </source>
</reference>
<keyword evidence="5 6" id="KW-0472">Membrane</keyword>
<gene>
    <name evidence="7" type="ORF">AOE01nite_03950</name>
</gene>
<dbReference type="PANTHER" id="PTHR43461">
    <property type="entry name" value="TRANSMEMBRANE PROTEIN 256"/>
    <property type="match status" value="1"/>
</dbReference>
<proteinExistence type="inferred from homology"/>
<keyword evidence="4 6" id="KW-1133">Transmembrane helix</keyword>
<protein>
    <recommendedName>
        <fullName evidence="9">DUF423 domain-containing protein</fullName>
    </recommendedName>
</protein>
<dbReference type="InterPro" id="IPR006696">
    <property type="entry name" value="DUF423"/>
</dbReference>
<sequence length="127" mass="13259">MTDAGIMRSWRCIAAFAGTVAVAMGAVAAHLPAEKFGLSEGRTIMQSAVQMQMWHSLALLALGLGVRSPSRLTVIAGYGFVTGMLIFCGALYVTAFSGQHLGSVAPTGGSILIASWCLLGVSFLRHD</sequence>
<dbReference type="EMBL" id="BJYG01000003">
    <property type="protein sequence ID" value="GEN62171.1"/>
    <property type="molecule type" value="Genomic_DNA"/>
</dbReference>
<keyword evidence="3 6" id="KW-0812">Transmembrane</keyword>